<dbReference type="PROSITE" id="PS50102">
    <property type="entry name" value="RRM"/>
    <property type="match status" value="1"/>
</dbReference>
<evidence type="ECO:0000313" key="5">
    <source>
        <dbReference type="EMBL" id="KAA0153547.1"/>
    </source>
</evidence>
<proteinExistence type="predicted"/>
<dbReference type="PANTHER" id="PTHR45894">
    <property type="entry name" value="RNA-BINDING PROTEIN 8A"/>
    <property type="match status" value="1"/>
</dbReference>
<evidence type="ECO:0000259" key="2">
    <source>
        <dbReference type="PROSITE" id="PS50102"/>
    </source>
</evidence>
<dbReference type="Proteomes" id="UP000323011">
    <property type="component" value="Unassembled WGS sequence"/>
</dbReference>
<dbReference type="GO" id="GO:0005634">
    <property type="term" value="C:nucleus"/>
    <property type="evidence" value="ECO:0007669"/>
    <property type="project" value="InterPro"/>
</dbReference>
<evidence type="ECO:0000313" key="6">
    <source>
        <dbReference type="EMBL" id="KAA0165441.1"/>
    </source>
</evidence>
<comment type="caution">
    <text evidence="3">The sequence shown here is derived from an EMBL/GenBank/DDBJ whole genome shotgun (WGS) entry which is preliminary data.</text>
</comment>
<dbReference type="OrthoDB" id="15688at2759"/>
<dbReference type="AlphaFoldDB" id="A0A5A8C3V4"/>
<dbReference type="Proteomes" id="UP000322899">
    <property type="component" value="Unassembled WGS sequence"/>
</dbReference>
<dbReference type="EMBL" id="VLTO01000094">
    <property type="protein sequence ID" value="KAA0165441.1"/>
    <property type="molecule type" value="Genomic_DNA"/>
</dbReference>
<dbReference type="Gene3D" id="3.30.70.330">
    <property type="match status" value="1"/>
</dbReference>
<name>A0A5A8C3V4_CAFRO</name>
<dbReference type="EMBL" id="VLTM01000169">
    <property type="protein sequence ID" value="KAA0147209.1"/>
    <property type="molecule type" value="Genomic_DNA"/>
</dbReference>
<dbReference type="InterPro" id="IPR035979">
    <property type="entry name" value="RBD_domain_sf"/>
</dbReference>
<dbReference type="PRINTS" id="PR01738">
    <property type="entry name" value="RNABINDINGM8"/>
</dbReference>
<dbReference type="OMA" id="NVKVDWC"/>
<evidence type="ECO:0000313" key="7">
    <source>
        <dbReference type="Proteomes" id="UP000322899"/>
    </source>
</evidence>
<evidence type="ECO:0000313" key="9">
    <source>
        <dbReference type="Proteomes" id="UP000324907"/>
    </source>
</evidence>
<dbReference type="Proteomes" id="UP000325113">
    <property type="component" value="Unassembled WGS sequence"/>
</dbReference>
<sequence length="116" mass="11981">MDARAGAAAAEARPSPVTDRATVVPCKSVEGWVVFVSGVHEEAADDDLIDLFGEHGQVLGVTVSLDRETGLSKGYGLVEFETKEAASAAVAALDGANLLGKEIGVTWAFAQPPTRA</sequence>
<gene>
    <name evidence="6" type="ORF">FNF27_07644</name>
    <name evidence="4" type="ORF">FNF28_07399</name>
    <name evidence="5" type="ORF">FNF29_02936</name>
    <name evidence="3" type="ORF">FNF31_07635</name>
</gene>
<accession>A0A5A8C3V4</accession>
<dbReference type="GO" id="GO:0005737">
    <property type="term" value="C:cytoplasm"/>
    <property type="evidence" value="ECO:0007669"/>
    <property type="project" value="InterPro"/>
</dbReference>
<dbReference type="InterPro" id="IPR012677">
    <property type="entry name" value="Nucleotide-bd_a/b_plait_sf"/>
</dbReference>
<dbReference type="SUPFAM" id="SSF54928">
    <property type="entry name" value="RNA-binding domain, RBD"/>
    <property type="match status" value="1"/>
</dbReference>
<dbReference type="InterPro" id="IPR000504">
    <property type="entry name" value="RRM_dom"/>
</dbReference>
<evidence type="ECO:0000313" key="4">
    <source>
        <dbReference type="EMBL" id="KAA0148954.1"/>
    </source>
</evidence>
<protein>
    <recommendedName>
        <fullName evidence="2">RRM domain-containing protein</fullName>
    </recommendedName>
</protein>
<evidence type="ECO:0000313" key="3">
    <source>
        <dbReference type="EMBL" id="KAA0147209.1"/>
    </source>
</evidence>
<reference evidence="7 8" key="1">
    <citation type="submission" date="2019-07" db="EMBL/GenBank/DDBJ databases">
        <title>Genomes of Cafeteria roenbergensis.</title>
        <authorList>
            <person name="Fischer M.G."/>
            <person name="Hackl T."/>
            <person name="Roman M."/>
        </authorList>
    </citation>
    <scope>NUCLEOTIDE SEQUENCE [LARGE SCALE GENOMIC DNA]</scope>
    <source>
        <strain evidence="5 8">BVI</strain>
        <strain evidence="3 10">Cflag</strain>
        <strain evidence="6 7">E4-10P</strain>
        <strain evidence="4 9">RCC970-E3</strain>
    </source>
</reference>
<keyword evidence="1" id="KW-0694">RNA-binding</keyword>
<dbReference type="Pfam" id="PF00076">
    <property type="entry name" value="RRM_1"/>
    <property type="match status" value="1"/>
</dbReference>
<feature type="domain" description="RRM" evidence="2">
    <location>
        <begin position="32"/>
        <end position="110"/>
    </location>
</feature>
<keyword evidence="8" id="KW-1185">Reference proteome</keyword>
<dbReference type="EMBL" id="VLTN01000015">
    <property type="protein sequence ID" value="KAA0153547.1"/>
    <property type="molecule type" value="Genomic_DNA"/>
</dbReference>
<dbReference type="EMBL" id="VLTL01000253">
    <property type="protein sequence ID" value="KAA0148954.1"/>
    <property type="molecule type" value="Genomic_DNA"/>
</dbReference>
<organism evidence="3 10">
    <name type="scientific">Cafeteria roenbergensis</name>
    <name type="common">Marine flagellate</name>
    <dbReference type="NCBI Taxonomy" id="33653"/>
    <lineage>
        <taxon>Eukaryota</taxon>
        <taxon>Sar</taxon>
        <taxon>Stramenopiles</taxon>
        <taxon>Bigyra</taxon>
        <taxon>Opalozoa</taxon>
        <taxon>Bicosoecida</taxon>
        <taxon>Cafeteriaceae</taxon>
        <taxon>Cafeteria</taxon>
    </lineage>
</organism>
<dbReference type="InterPro" id="IPR008111">
    <property type="entry name" value="RNA-bd_8"/>
</dbReference>
<dbReference type="SMART" id="SM00360">
    <property type="entry name" value="RRM"/>
    <property type="match status" value="1"/>
</dbReference>
<evidence type="ECO:0000313" key="8">
    <source>
        <dbReference type="Proteomes" id="UP000323011"/>
    </source>
</evidence>
<evidence type="ECO:0000256" key="1">
    <source>
        <dbReference type="PROSITE-ProRule" id="PRU00176"/>
    </source>
</evidence>
<dbReference type="GO" id="GO:0003723">
    <property type="term" value="F:RNA binding"/>
    <property type="evidence" value="ECO:0007669"/>
    <property type="project" value="UniProtKB-UniRule"/>
</dbReference>
<dbReference type="GO" id="GO:0006396">
    <property type="term" value="P:RNA processing"/>
    <property type="evidence" value="ECO:0007669"/>
    <property type="project" value="InterPro"/>
</dbReference>
<dbReference type="Proteomes" id="UP000324907">
    <property type="component" value="Unassembled WGS sequence"/>
</dbReference>
<evidence type="ECO:0000313" key="10">
    <source>
        <dbReference type="Proteomes" id="UP000325113"/>
    </source>
</evidence>